<keyword evidence="2" id="KW-0812">Transmembrane</keyword>
<evidence type="ECO:0000256" key="2">
    <source>
        <dbReference type="SAM" id="Phobius"/>
    </source>
</evidence>
<reference evidence="3 4" key="1">
    <citation type="journal article" date="2021" name="Elife">
        <title>Chloroplast acquisition without the gene transfer in kleptoplastic sea slugs, Plakobranchus ocellatus.</title>
        <authorList>
            <person name="Maeda T."/>
            <person name="Takahashi S."/>
            <person name="Yoshida T."/>
            <person name="Shimamura S."/>
            <person name="Takaki Y."/>
            <person name="Nagai Y."/>
            <person name="Toyoda A."/>
            <person name="Suzuki Y."/>
            <person name="Arimoto A."/>
            <person name="Ishii H."/>
            <person name="Satoh N."/>
            <person name="Nishiyama T."/>
            <person name="Hasebe M."/>
            <person name="Maruyama T."/>
            <person name="Minagawa J."/>
            <person name="Obokata J."/>
            <person name="Shigenobu S."/>
        </authorList>
    </citation>
    <scope>NUCLEOTIDE SEQUENCE [LARGE SCALE GENOMIC DNA]</scope>
</reference>
<feature type="region of interest" description="Disordered" evidence="1">
    <location>
        <begin position="1"/>
        <end position="24"/>
    </location>
</feature>
<dbReference type="AlphaFoldDB" id="A0AAV4J3S4"/>
<gene>
    <name evidence="3" type="ORF">ElyMa_003218800</name>
</gene>
<feature type="transmembrane region" description="Helical" evidence="2">
    <location>
        <begin position="31"/>
        <end position="53"/>
    </location>
</feature>
<evidence type="ECO:0000313" key="3">
    <source>
        <dbReference type="EMBL" id="GFS16614.1"/>
    </source>
</evidence>
<dbReference type="EMBL" id="BMAT01006618">
    <property type="protein sequence ID" value="GFS16614.1"/>
    <property type="molecule type" value="Genomic_DNA"/>
</dbReference>
<protein>
    <submittedName>
        <fullName evidence="3">Uncharacterized protein</fullName>
    </submittedName>
</protein>
<keyword evidence="2" id="KW-1133">Transmembrane helix</keyword>
<evidence type="ECO:0000313" key="4">
    <source>
        <dbReference type="Proteomes" id="UP000762676"/>
    </source>
</evidence>
<accession>A0AAV4J3S4</accession>
<proteinExistence type="predicted"/>
<dbReference type="Proteomes" id="UP000762676">
    <property type="component" value="Unassembled WGS sequence"/>
</dbReference>
<organism evidence="3 4">
    <name type="scientific">Elysia marginata</name>
    <dbReference type="NCBI Taxonomy" id="1093978"/>
    <lineage>
        <taxon>Eukaryota</taxon>
        <taxon>Metazoa</taxon>
        <taxon>Spiralia</taxon>
        <taxon>Lophotrochozoa</taxon>
        <taxon>Mollusca</taxon>
        <taxon>Gastropoda</taxon>
        <taxon>Heterobranchia</taxon>
        <taxon>Euthyneura</taxon>
        <taxon>Panpulmonata</taxon>
        <taxon>Sacoglossa</taxon>
        <taxon>Placobranchoidea</taxon>
        <taxon>Plakobranchidae</taxon>
        <taxon>Elysia</taxon>
    </lineage>
</organism>
<evidence type="ECO:0000256" key="1">
    <source>
        <dbReference type="SAM" id="MobiDB-lite"/>
    </source>
</evidence>
<comment type="caution">
    <text evidence="3">The sequence shown here is derived from an EMBL/GenBank/DDBJ whole genome shotgun (WGS) entry which is preliminary data.</text>
</comment>
<keyword evidence="4" id="KW-1185">Reference proteome</keyword>
<name>A0AAV4J3S4_9GAST</name>
<keyword evidence="2" id="KW-0472">Membrane</keyword>
<sequence length="80" mass="8475">MVCPVPADSDSDNSGGSGDGDDAASNSGDNLPWIIVAAVLGALLLSLLSFMLWRYWDVMGEACSKVNCSKACRGRRARPR</sequence>